<feature type="non-terminal residue" evidence="1">
    <location>
        <position position="76"/>
    </location>
</feature>
<evidence type="ECO:0000313" key="2">
    <source>
        <dbReference type="Proteomes" id="UP000284822"/>
    </source>
</evidence>
<reference evidence="1 2" key="1">
    <citation type="submission" date="2018-07" db="EMBL/GenBank/DDBJ databases">
        <title>Genome sequences of six Lactobacillus spp. isolated from bumble bee guts.</title>
        <authorList>
            <person name="Motta E.V.S."/>
            <person name="Moran N.A."/>
        </authorList>
    </citation>
    <scope>NUCLEOTIDE SEQUENCE [LARGE SCALE GENOMIC DNA]</scope>
    <source>
        <strain evidence="1 2">LV-8.1</strain>
    </source>
</reference>
<name>A0A3R6ZUB8_9LACO</name>
<evidence type="ECO:0000313" key="1">
    <source>
        <dbReference type="EMBL" id="RHW44370.1"/>
    </source>
</evidence>
<protein>
    <submittedName>
        <fullName evidence="1">Uncharacterized protein</fullName>
    </submittedName>
</protein>
<sequence length="76" mass="8629">MSKVSKNNLVDRHIFLSTSNLSFLDEYIASHVTVNNYSEAMREILYAADINDKQEKAKLNAIGKDIAIILEMLKNN</sequence>
<gene>
    <name evidence="1" type="ORF">DS832_09050</name>
</gene>
<dbReference type="AlphaFoldDB" id="A0A3R6ZUB8"/>
<organism evidence="1 2">
    <name type="scientific">Bombilactobacillus bombi</name>
    <dbReference type="NCBI Taxonomy" id="1303590"/>
    <lineage>
        <taxon>Bacteria</taxon>
        <taxon>Bacillati</taxon>
        <taxon>Bacillota</taxon>
        <taxon>Bacilli</taxon>
        <taxon>Lactobacillales</taxon>
        <taxon>Lactobacillaceae</taxon>
        <taxon>Bombilactobacillus</taxon>
    </lineage>
</organism>
<proteinExistence type="predicted"/>
<accession>A0A3R6ZUB8</accession>
<comment type="caution">
    <text evidence="1">The sequence shown here is derived from an EMBL/GenBank/DDBJ whole genome shotgun (WGS) entry which is preliminary data.</text>
</comment>
<dbReference type="EMBL" id="QOCS01000033">
    <property type="protein sequence ID" value="RHW44370.1"/>
    <property type="molecule type" value="Genomic_DNA"/>
</dbReference>
<dbReference type="Proteomes" id="UP000284822">
    <property type="component" value="Unassembled WGS sequence"/>
</dbReference>